<keyword evidence="1" id="KW-1133">Transmembrane helix</keyword>
<name>A0A9D1FI03_9BACT</name>
<feature type="transmembrane region" description="Helical" evidence="1">
    <location>
        <begin position="7"/>
        <end position="25"/>
    </location>
</feature>
<dbReference type="GO" id="GO:0005886">
    <property type="term" value="C:plasma membrane"/>
    <property type="evidence" value="ECO:0007669"/>
    <property type="project" value="TreeGrafter"/>
</dbReference>
<dbReference type="EMBL" id="DVJQ01000021">
    <property type="protein sequence ID" value="HIS73859.1"/>
    <property type="molecule type" value="Genomic_DNA"/>
</dbReference>
<dbReference type="InterPro" id="IPR011642">
    <property type="entry name" value="Gate_dom"/>
</dbReference>
<feature type="transmembrane region" description="Helical" evidence="1">
    <location>
        <begin position="45"/>
        <end position="65"/>
    </location>
</feature>
<comment type="caution">
    <text evidence="3">The sequence shown here is derived from an EMBL/GenBank/DDBJ whole genome shotgun (WGS) entry which is preliminary data.</text>
</comment>
<feature type="transmembrane region" description="Helical" evidence="1">
    <location>
        <begin position="153"/>
        <end position="176"/>
    </location>
</feature>
<keyword evidence="1" id="KW-0472">Membrane</keyword>
<gene>
    <name evidence="3" type="ORF">IAA86_02425</name>
</gene>
<evidence type="ECO:0000259" key="2">
    <source>
        <dbReference type="Pfam" id="PF07670"/>
    </source>
</evidence>
<dbReference type="AlphaFoldDB" id="A0A9D1FI03"/>
<evidence type="ECO:0000256" key="1">
    <source>
        <dbReference type="SAM" id="Phobius"/>
    </source>
</evidence>
<evidence type="ECO:0000313" key="3">
    <source>
        <dbReference type="EMBL" id="HIS73859.1"/>
    </source>
</evidence>
<dbReference type="Pfam" id="PF07670">
    <property type="entry name" value="Gate"/>
    <property type="match status" value="1"/>
</dbReference>
<dbReference type="InterPro" id="IPR052549">
    <property type="entry name" value="SpmB"/>
</dbReference>
<dbReference type="PANTHER" id="PTHR35793:SF2">
    <property type="entry name" value="INNER MEMBRANE PROTEIN YJIG"/>
    <property type="match status" value="1"/>
</dbReference>
<protein>
    <submittedName>
        <fullName evidence="3">Spore maturation protein</fullName>
    </submittedName>
</protein>
<feature type="domain" description="Nucleoside transporter/FeoB GTPase Gate" evidence="2">
    <location>
        <begin position="47"/>
        <end position="147"/>
    </location>
</feature>
<organism evidence="3 4">
    <name type="scientific">Candidatus Galligastranaerophilus intestinavium</name>
    <dbReference type="NCBI Taxonomy" id="2840836"/>
    <lineage>
        <taxon>Bacteria</taxon>
        <taxon>Candidatus Galligastranaerophilus</taxon>
    </lineage>
</organism>
<accession>A0A9D1FI03</accession>
<proteinExistence type="predicted"/>
<dbReference type="PANTHER" id="PTHR35793">
    <property type="entry name" value="INNER MEMBRANE PROTEIN YJIG"/>
    <property type="match status" value="1"/>
</dbReference>
<reference evidence="3" key="2">
    <citation type="journal article" date="2021" name="PeerJ">
        <title>Extensive microbial diversity within the chicken gut microbiome revealed by metagenomics and culture.</title>
        <authorList>
            <person name="Gilroy R."/>
            <person name="Ravi A."/>
            <person name="Getino M."/>
            <person name="Pursley I."/>
            <person name="Horton D.L."/>
            <person name="Alikhan N.F."/>
            <person name="Baker D."/>
            <person name="Gharbi K."/>
            <person name="Hall N."/>
            <person name="Watson M."/>
            <person name="Adriaenssens E.M."/>
            <person name="Foster-Nyarko E."/>
            <person name="Jarju S."/>
            <person name="Secka A."/>
            <person name="Antonio M."/>
            <person name="Oren A."/>
            <person name="Chaudhuri R.R."/>
            <person name="La Ragione R."/>
            <person name="Hildebrand F."/>
            <person name="Pallen M.J."/>
        </authorList>
    </citation>
    <scope>NUCLEOTIDE SEQUENCE</scope>
    <source>
        <strain evidence="3">CHK152-2871</strain>
    </source>
</reference>
<evidence type="ECO:0000313" key="4">
    <source>
        <dbReference type="Proteomes" id="UP000886865"/>
    </source>
</evidence>
<dbReference type="Proteomes" id="UP000886865">
    <property type="component" value="Unassembled WGS sequence"/>
</dbReference>
<keyword evidence="1" id="KW-0812">Transmembrane</keyword>
<sequence length="178" mass="19349">MKEILNTLSVWILPFIISVILIFGACKKVPVYETFTKGAKEGFWVAVKIIPYLVAIMVAVAMFRASGAIDFIYKILKTPLDKFNIPPDTLALIITRPLSGSATLGLFGEIVNTHGADSYAAKLSAIITGSSETTFYVLAVYFGSVGITKFRHALLTGILADITGVVLAILVSRFFFYS</sequence>
<reference evidence="3" key="1">
    <citation type="submission" date="2020-10" db="EMBL/GenBank/DDBJ databases">
        <authorList>
            <person name="Gilroy R."/>
        </authorList>
    </citation>
    <scope>NUCLEOTIDE SEQUENCE</scope>
    <source>
        <strain evidence="3">CHK152-2871</strain>
    </source>
</reference>
<dbReference type="PROSITE" id="PS51257">
    <property type="entry name" value="PROKAR_LIPOPROTEIN"/>
    <property type="match status" value="1"/>
</dbReference>